<dbReference type="Proteomes" id="UP000623593">
    <property type="component" value="Segment"/>
</dbReference>
<gene>
    <name evidence="1" type="ORF">EVC11_032</name>
</gene>
<dbReference type="GO" id="GO:0015074">
    <property type="term" value="P:DNA integration"/>
    <property type="evidence" value="ECO:0007669"/>
    <property type="project" value="InterPro"/>
</dbReference>
<keyword evidence="1" id="KW-0540">Nuclease</keyword>
<protein>
    <submittedName>
        <fullName evidence="1">Endonuclease I</fullName>
        <ecNumber evidence="1">3.1.21.2</ecNumber>
    </submittedName>
</protein>
<organism evidence="1 2">
    <name type="scientific">Rhizobium phage RHph_I20</name>
    <dbReference type="NCBI Taxonomy" id="2509730"/>
    <lineage>
        <taxon>Viruses</taxon>
        <taxon>Duplodnaviria</taxon>
        <taxon>Heunggongvirae</taxon>
        <taxon>Uroviricota</taxon>
        <taxon>Caudoviricetes</taxon>
        <taxon>Autographivirales</taxon>
        <taxon>Autographivirales incertae sedis</taxon>
        <taxon>Morelosvirus</taxon>
        <taxon>Morelosvirus RHphI20</taxon>
    </lineage>
</organism>
<evidence type="ECO:0000313" key="2">
    <source>
        <dbReference type="Proteomes" id="UP000623593"/>
    </source>
</evidence>
<sequence>MAEFRPIRPDGFRSGLEATTASFLNGAGVPFEYETRKVYYLVPRRRASYTPDFVLPNGIILETKGIFDAEDRQKHLLIKDQHPDLDIRFVFSRSASTLTKVMKIVDGQKIRRENPTTYASWCQTHGFMFADKVPPIDWLTAPPNPKSIAALAAAASKMDFDP</sequence>
<dbReference type="GO" id="GO:0016032">
    <property type="term" value="P:viral process"/>
    <property type="evidence" value="ECO:0007669"/>
    <property type="project" value="InterPro"/>
</dbReference>
<dbReference type="CDD" id="cd22324">
    <property type="entry name" value="Endonuclease_I"/>
    <property type="match status" value="1"/>
</dbReference>
<dbReference type="GO" id="GO:0008833">
    <property type="term" value="F:deoxyribonuclease IV (phage-T4-induced) activity"/>
    <property type="evidence" value="ECO:0007669"/>
    <property type="project" value="UniProtKB-EC"/>
</dbReference>
<keyword evidence="1" id="KW-0255">Endonuclease</keyword>
<name>A0A7S5RK22_9CAUD</name>
<dbReference type="Gene3D" id="3.40.91.30">
    <property type="match status" value="1"/>
</dbReference>
<proteinExistence type="predicted"/>
<dbReference type="EMBL" id="MN988539">
    <property type="protein sequence ID" value="QIG74614.1"/>
    <property type="molecule type" value="Genomic_DNA"/>
</dbReference>
<keyword evidence="1" id="KW-0378">Hydrolase</keyword>
<dbReference type="InterPro" id="IPR008029">
    <property type="entry name" value="Phage_T7_Gp3_endoDNaseI"/>
</dbReference>
<reference evidence="1" key="1">
    <citation type="submission" date="2020-01" db="EMBL/GenBank/DDBJ databases">
        <title>Patterns of diversity and host range of bacteriophage communities associated with bean-nodulatin bacteria.</title>
        <authorList>
            <person name="Vann Cauwenberghe J."/>
            <person name="Santamaria R.I."/>
            <person name="Bustos P."/>
            <person name="Juarez S."/>
            <person name="Gonzalez V."/>
        </authorList>
    </citation>
    <scope>NUCLEOTIDE SEQUENCE</scope>
</reference>
<dbReference type="Pfam" id="PF05367">
    <property type="entry name" value="Phage_endo_I"/>
    <property type="match status" value="1"/>
</dbReference>
<dbReference type="EC" id="3.1.21.2" evidence="1"/>
<evidence type="ECO:0000313" key="1">
    <source>
        <dbReference type="EMBL" id="QIG74614.1"/>
    </source>
</evidence>
<dbReference type="InterPro" id="IPR011335">
    <property type="entry name" value="Restrct_endonuc-II-like"/>
</dbReference>
<keyword evidence="2" id="KW-1185">Reference proteome</keyword>
<dbReference type="SUPFAM" id="SSF52980">
    <property type="entry name" value="Restriction endonuclease-like"/>
    <property type="match status" value="1"/>
</dbReference>
<accession>A0A7S5RK22</accession>